<dbReference type="InterPro" id="IPR027023">
    <property type="entry name" value="Put_LipoPS_kinase_InaA"/>
</dbReference>
<dbReference type="RefSeq" id="WP_092285384.1">
    <property type="nucleotide sequence ID" value="NZ_LT629763.1"/>
</dbReference>
<dbReference type="OrthoDB" id="5405319at2"/>
<dbReference type="PIRSF" id="PIRSF026326">
    <property type="entry name" value="InaA"/>
    <property type="match status" value="1"/>
</dbReference>
<dbReference type="Proteomes" id="UP000243413">
    <property type="component" value="Chromosome I"/>
</dbReference>
<proteinExistence type="predicted"/>
<dbReference type="GO" id="GO:0016301">
    <property type="term" value="F:kinase activity"/>
    <property type="evidence" value="ECO:0007669"/>
    <property type="project" value="UniProtKB-KW"/>
</dbReference>
<evidence type="ECO:0000313" key="2">
    <source>
        <dbReference type="Proteomes" id="UP000243413"/>
    </source>
</evidence>
<dbReference type="SUPFAM" id="SSF56112">
    <property type="entry name" value="Protein kinase-like (PK-like)"/>
    <property type="match status" value="1"/>
</dbReference>
<protein>
    <submittedName>
        <fullName evidence="1">Lipopolysaccharide kinase (Kdo/WaaP) family protein</fullName>
    </submittedName>
</protein>
<dbReference type="Pfam" id="PF06293">
    <property type="entry name" value="Kdo"/>
    <property type="match status" value="1"/>
</dbReference>
<gene>
    <name evidence="1" type="ORF">SAMN05216271_1540</name>
</gene>
<evidence type="ECO:0000313" key="1">
    <source>
        <dbReference type="EMBL" id="SDS26793.1"/>
    </source>
</evidence>
<dbReference type="InterPro" id="IPR011009">
    <property type="entry name" value="Kinase-like_dom_sf"/>
</dbReference>
<reference evidence="2" key="1">
    <citation type="submission" date="2016-10" db="EMBL/GenBank/DDBJ databases">
        <authorList>
            <person name="Varghese N."/>
            <person name="Submissions S."/>
        </authorList>
    </citation>
    <scope>NUCLEOTIDE SEQUENCE [LARGE SCALE GENOMIC DNA]</scope>
    <source>
        <strain evidence="2">JCM 14963</strain>
    </source>
</reference>
<dbReference type="EMBL" id="LT629763">
    <property type="protein sequence ID" value="SDS26793.1"/>
    <property type="molecule type" value="Genomic_DNA"/>
</dbReference>
<dbReference type="STRING" id="472181.SAMN05216271_1540"/>
<sequence length="258" mass="28972">MSSLPFVAVNAHEVLARHGVNSFAALWALELDAVDAPNTGRGGWSSVHRLELEDGNGDLQCFYLKRQDNHCTRTLRAPFGEPTFAREFRAVQQYAKLGIPALEAAFFARRTVDGRQQAVLLTRALDEYAPLDEWFERWPSLAPAEIRTLAQAAGALVRALHNAGVIHNCLYPKHIFLKLHGDGAGARLIDLEKTRSAWFGQRDFIRDLETLSRRSAAPTRTQRLRFLLAYCGQQRMNAQSKALVRQLLARQAGKEAKR</sequence>
<keyword evidence="1" id="KW-0418">Kinase</keyword>
<accession>A0A1H1QU12</accession>
<name>A0A1H1QU12_9GAMM</name>
<keyword evidence="1" id="KW-0808">Transferase</keyword>
<dbReference type="AlphaFoldDB" id="A0A1H1QU12"/>
<organism evidence="1 2">
    <name type="scientific">Halopseudomonas sabulinigri</name>
    <dbReference type="NCBI Taxonomy" id="472181"/>
    <lineage>
        <taxon>Bacteria</taxon>
        <taxon>Pseudomonadati</taxon>
        <taxon>Pseudomonadota</taxon>
        <taxon>Gammaproteobacteria</taxon>
        <taxon>Pseudomonadales</taxon>
        <taxon>Pseudomonadaceae</taxon>
        <taxon>Halopseudomonas</taxon>
    </lineage>
</organism>